<gene>
    <name evidence="1" type="ORF">GSONMT00016690001</name>
</gene>
<evidence type="ECO:0000313" key="1">
    <source>
        <dbReference type="EMBL" id="CDR00182.1"/>
    </source>
</evidence>
<evidence type="ECO:0000313" key="2">
    <source>
        <dbReference type="Proteomes" id="UP000193380"/>
    </source>
</evidence>
<dbReference type="AlphaFoldDB" id="A0A060Z8J0"/>
<organism evidence="1 2">
    <name type="scientific">Oncorhynchus mykiss</name>
    <name type="common">Rainbow trout</name>
    <name type="synonym">Salmo gairdneri</name>
    <dbReference type="NCBI Taxonomy" id="8022"/>
    <lineage>
        <taxon>Eukaryota</taxon>
        <taxon>Metazoa</taxon>
        <taxon>Chordata</taxon>
        <taxon>Craniata</taxon>
        <taxon>Vertebrata</taxon>
        <taxon>Euteleostomi</taxon>
        <taxon>Actinopterygii</taxon>
        <taxon>Neopterygii</taxon>
        <taxon>Teleostei</taxon>
        <taxon>Protacanthopterygii</taxon>
        <taxon>Salmoniformes</taxon>
        <taxon>Salmonidae</taxon>
        <taxon>Salmoninae</taxon>
        <taxon>Oncorhynchus</taxon>
    </lineage>
</organism>
<dbReference type="EMBL" id="FR954326">
    <property type="protein sequence ID" value="CDR00182.1"/>
    <property type="molecule type" value="Genomic_DNA"/>
</dbReference>
<dbReference type="PANTHER" id="PTHR10166">
    <property type="entry name" value="VOLTAGE-DEPENDENT CALCIUM CHANNEL SUBUNIT ALPHA-2/DELTA-RELATED"/>
    <property type="match status" value="1"/>
</dbReference>
<accession>A0A060Z8J0</accession>
<reference evidence="1" key="2">
    <citation type="submission" date="2014-03" db="EMBL/GenBank/DDBJ databases">
        <authorList>
            <person name="Genoscope - CEA"/>
        </authorList>
    </citation>
    <scope>NUCLEOTIDE SEQUENCE</scope>
</reference>
<dbReference type="PANTHER" id="PTHR10166:SF6">
    <property type="entry name" value="VOLTAGE-DEPENDENT CALCIUM CHANNEL SUBUNIT ALPHA-2_DELTA-1"/>
    <property type="match status" value="1"/>
</dbReference>
<dbReference type="GO" id="GO:1990454">
    <property type="term" value="C:L-type voltage-gated calcium channel complex"/>
    <property type="evidence" value="ECO:0007669"/>
    <property type="project" value="TreeGrafter"/>
</dbReference>
<protein>
    <recommendedName>
        <fullName evidence="3">Cache domain-containing protein</fullName>
    </recommendedName>
</protein>
<dbReference type="PaxDb" id="8022-A0A060Z8J0"/>
<name>A0A060Z8J0_ONCMY</name>
<dbReference type="Proteomes" id="UP000193380">
    <property type="component" value="Unassembled WGS sequence"/>
</dbReference>
<dbReference type="InterPro" id="IPR051173">
    <property type="entry name" value="Ca_channel_alpha-2/delta"/>
</dbReference>
<sequence>MISQPGSPPELNTGSHHRTGNSGLTALLRGRTTDFYLVCSAVNYDVGPFFLYYLLVERPQNQLILGVMAIDVSLDDIKRLTPRFTFGPNGYYFAIDPNGYVLLHPNLCPKV</sequence>
<dbReference type="Gene3D" id="3.30.450.20">
    <property type="entry name" value="PAS domain"/>
    <property type="match status" value="1"/>
</dbReference>
<proteinExistence type="predicted"/>
<reference evidence="1" key="1">
    <citation type="journal article" date="2014" name="Nat. Commun.">
        <title>The rainbow trout genome provides novel insights into evolution after whole-genome duplication in vertebrates.</title>
        <authorList>
            <person name="Berthelot C."/>
            <person name="Brunet F."/>
            <person name="Chalopin D."/>
            <person name="Juanchich A."/>
            <person name="Bernard M."/>
            <person name="Noel B."/>
            <person name="Bento P."/>
            <person name="Da Silva C."/>
            <person name="Labadie K."/>
            <person name="Alberti A."/>
            <person name="Aury J.M."/>
            <person name="Louis A."/>
            <person name="Dehais P."/>
            <person name="Bardou P."/>
            <person name="Montfort J."/>
            <person name="Klopp C."/>
            <person name="Cabau C."/>
            <person name="Gaspin C."/>
            <person name="Thorgaard G.H."/>
            <person name="Boussaha M."/>
            <person name="Quillet E."/>
            <person name="Guyomard R."/>
            <person name="Galiana D."/>
            <person name="Bobe J."/>
            <person name="Volff J.N."/>
            <person name="Genet C."/>
            <person name="Wincker P."/>
            <person name="Jaillon O."/>
            <person name="Roest Crollius H."/>
            <person name="Guiguen Y."/>
        </authorList>
    </citation>
    <scope>NUCLEOTIDE SEQUENCE [LARGE SCALE GENOMIC DNA]</scope>
</reference>
<evidence type="ECO:0008006" key="3">
    <source>
        <dbReference type="Google" id="ProtNLM"/>
    </source>
</evidence>
<dbReference type="STRING" id="8022.A0A060Z8J0"/>
<dbReference type="GO" id="GO:0005245">
    <property type="term" value="F:voltage-gated calcium channel activity"/>
    <property type="evidence" value="ECO:0007669"/>
    <property type="project" value="TreeGrafter"/>
</dbReference>